<feature type="compositionally biased region" description="Pro residues" evidence="1">
    <location>
        <begin position="728"/>
        <end position="741"/>
    </location>
</feature>
<feature type="region of interest" description="Disordered" evidence="1">
    <location>
        <begin position="465"/>
        <end position="487"/>
    </location>
</feature>
<proteinExistence type="predicted"/>
<feature type="compositionally biased region" description="Basic residues" evidence="1">
    <location>
        <begin position="629"/>
        <end position="643"/>
    </location>
</feature>
<evidence type="ECO:0000313" key="3">
    <source>
        <dbReference type="Proteomes" id="UP001221142"/>
    </source>
</evidence>
<comment type="caution">
    <text evidence="2">The sequence shown here is derived from an EMBL/GenBank/DDBJ whole genome shotgun (WGS) entry which is preliminary data.</text>
</comment>
<feature type="compositionally biased region" description="Basic and acidic residues" evidence="1">
    <location>
        <begin position="673"/>
        <end position="686"/>
    </location>
</feature>
<evidence type="ECO:0000313" key="2">
    <source>
        <dbReference type="EMBL" id="KAJ7605641.1"/>
    </source>
</evidence>
<reference evidence="2" key="1">
    <citation type="submission" date="2023-03" db="EMBL/GenBank/DDBJ databases">
        <title>Massive genome expansion in bonnet fungi (Mycena s.s.) driven by repeated elements and novel gene families across ecological guilds.</title>
        <authorList>
            <consortium name="Lawrence Berkeley National Laboratory"/>
            <person name="Harder C.B."/>
            <person name="Miyauchi S."/>
            <person name="Viragh M."/>
            <person name="Kuo A."/>
            <person name="Thoen E."/>
            <person name="Andreopoulos B."/>
            <person name="Lu D."/>
            <person name="Skrede I."/>
            <person name="Drula E."/>
            <person name="Henrissat B."/>
            <person name="Morin E."/>
            <person name="Kohler A."/>
            <person name="Barry K."/>
            <person name="LaButti K."/>
            <person name="Morin E."/>
            <person name="Salamov A."/>
            <person name="Lipzen A."/>
            <person name="Mereny Z."/>
            <person name="Hegedus B."/>
            <person name="Baldrian P."/>
            <person name="Stursova M."/>
            <person name="Weitz H."/>
            <person name="Taylor A."/>
            <person name="Grigoriev I.V."/>
            <person name="Nagy L.G."/>
            <person name="Martin F."/>
            <person name="Kauserud H."/>
        </authorList>
    </citation>
    <scope>NUCLEOTIDE SEQUENCE</scope>
    <source>
        <strain evidence="2">9284</strain>
    </source>
</reference>
<keyword evidence="3" id="KW-1185">Reference proteome</keyword>
<accession>A0AAD7B015</accession>
<dbReference type="Proteomes" id="UP001221142">
    <property type="component" value="Unassembled WGS sequence"/>
</dbReference>
<protein>
    <submittedName>
        <fullName evidence="2">Uncharacterized protein</fullName>
    </submittedName>
</protein>
<evidence type="ECO:0000256" key="1">
    <source>
        <dbReference type="SAM" id="MobiDB-lite"/>
    </source>
</evidence>
<feature type="compositionally biased region" description="Low complexity" evidence="1">
    <location>
        <begin position="354"/>
        <end position="392"/>
    </location>
</feature>
<feature type="compositionally biased region" description="Basic and acidic residues" evidence="1">
    <location>
        <begin position="829"/>
        <end position="851"/>
    </location>
</feature>
<feature type="region of interest" description="Disordered" evidence="1">
    <location>
        <begin position="343"/>
        <end position="399"/>
    </location>
</feature>
<name>A0AAD7B015_9AGAR</name>
<feature type="compositionally biased region" description="Basic and acidic residues" evidence="1">
    <location>
        <begin position="615"/>
        <end position="628"/>
    </location>
</feature>
<feature type="region of interest" description="Disordered" evidence="1">
    <location>
        <begin position="601"/>
        <end position="877"/>
    </location>
</feature>
<sequence length="877" mass="96753">MYVYGLKEKGISVQETSFDCLVSDQSTSSSLRWDDKKLANDLAVRLASKAKNSSSSNPLRQTSTLFYDDVTKKFISRYGIDLPFTQNVDGDIEDWKPVDKREGLTGDALEDEKKHYREVFAELRAKLGNWYRHKYTGKRLHRSAISSILKTMQHLGAGGVPRRKAYAKHYSEKYYASRIKKGFDKEWEAAKTTLGDNMRVSFCQTYAQKCWDAEPEDFKAALIAEVDTEHAEKVKKFREKNDMVEHTAEEYHEAYSTFDGVGIPLADALAERLGMAIIILAVGPVGEQNGEVRLRTVFSETSGYETNKTWGKAEPKAFTAMENNITSYGRKLFSKETCRKRAIKKDTDSTIQDAPTTTTTPTTTATSSKTGSSSAPAAPSTSSTAPPVTTTVPTPPDLDKLIAMTTDITLAADEWPDVRPVAQDSWPSELKSAWEYIGEKHWGPRWDVLLVLMVEFEKRWAPRADGKPLPNPGKIRPKEIGQWQKEHRRPVDQKLEGGFGARLVEWCAAIMPNGQDEALRRRSWKETGSTVTWEDWAPLRKGGTKGLTMLVRAAAWWGQSIVSQGEGEGLGEGLRSLWADKEFVGFLEDLIFGYKEMMEENPADEDDSEQQQDDEGAKEKEAEAEAGKGKGKGKGKKKSAAKKKQIEPRQAPTRASKRKRGGDEDTDQPDEEPAAKKVAEGTDRPRPRAAYKSAAPAPEIGEQDSSIPGNTPDPTQNTGDTQKTPDGPATPAPPSPVPTPPSNGTEPASVASVNDDPESGVGDALQITPSSASLQPCSEKPIPETSPTAGDSDPTPPPRDEDIEMGDGHDNPLFEPFGDAEDDFAGMTDEERRLVQEEMDMHDKDLEREMEQAGEENGEDEYGVKEGNGGDDDSDET</sequence>
<feature type="compositionally biased region" description="Acidic residues" evidence="1">
    <location>
        <begin position="852"/>
        <end position="861"/>
    </location>
</feature>
<feature type="compositionally biased region" description="Acidic residues" evidence="1">
    <location>
        <begin position="601"/>
        <end position="614"/>
    </location>
</feature>
<gene>
    <name evidence="2" type="ORF">FB45DRAFT_1012466</name>
</gene>
<feature type="compositionally biased region" description="Polar residues" evidence="1">
    <location>
        <begin position="703"/>
        <end position="724"/>
    </location>
</feature>
<dbReference type="EMBL" id="JARKIF010000071">
    <property type="protein sequence ID" value="KAJ7605641.1"/>
    <property type="molecule type" value="Genomic_DNA"/>
</dbReference>
<dbReference type="AlphaFoldDB" id="A0AAD7B015"/>
<feature type="compositionally biased region" description="Polar residues" evidence="1">
    <location>
        <begin position="767"/>
        <end position="776"/>
    </location>
</feature>
<organism evidence="2 3">
    <name type="scientific">Roridomyces roridus</name>
    <dbReference type="NCBI Taxonomy" id="1738132"/>
    <lineage>
        <taxon>Eukaryota</taxon>
        <taxon>Fungi</taxon>
        <taxon>Dikarya</taxon>
        <taxon>Basidiomycota</taxon>
        <taxon>Agaricomycotina</taxon>
        <taxon>Agaricomycetes</taxon>
        <taxon>Agaricomycetidae</taxon>
        <taxon>Agaricales</taxon>
        <taxon>Marasmiineae</taxon>
        <taxon>Mycenaceae</taxon>
        <taxon>Roridomyces</taxon>
    </lineage>
</organism>